<dbReference type="Proteomes" id="UP000019471">
    <property type="component" value="Unassembled WGS sequence"/>
</dbReference>
<reference evidence="2 3" key="1">
    <citation type="submission" date="2013-03" db="EMBL/GenBank/DDBJ databases">
        <title>The Genome Sequence of Cladophialophora psammophila CBS 110553.</title>
        <authorList>
            <consortium name="The Broad Institute Genomics Platform"/>
            <person name="Cuomo C."/>
            <person name="de Hoog S."/>
            <person name="Gorbushina A."/>
            <person name="Walker B."/>
            <person name="Young S.K."/>
            <person name="Zeng Q."/>
            <person name="Gargeya S."/>
            <person name="Fitzgerald M."/>
            <person name="Haas B."/>
            <person name="Abouelleil A."/>
            <person name="Allen A.W."/>
            <person name="Alvarado L."/>
            <person name="Arachchi H.M."/>
            <person name="Berlin A.M."/>
            <person name="Chapman S.B."/>
            <person name="Gainer-Dewar J."/>
            <person name="Goldberg J."/>
            <person name="Griggs A."/>
            <person name="Gujja S."/>
            <person name="Hansen M."/>
            <person name="Howarth C."/>
            <person name="Imamovic A."/>
            <person name="Ireland A."/>
            <person name="Larimer J."/>
            <person name="McCowan C."/>
            <person name="Murphy C."/>
            <person name="Pearson M."/>
            <person name="Poon T.W."/>
            <person name="Priest M."/>
            <person name="Roberts A."/>
            <person name="Saif S."/>
            <person name="Shea T."/>
            <person name="Sisk P."/>
            <person name="Sykes S."/>
            <person name="Wortman J."/>
            <person name="Nusbaum C."/>
            <person name="Birren B."/>
        </authorList>
    </citation>
    <scope>NUCLEOTIDE SEQUENCE [LARGE SCALE GENOMIC DNA]</scope>
    <source>
        <strain evidence="2 3">CBS 110553</strain>
    </source>
</reference>
<gene>
    <name evidence="2" type="ORF">A1O5_10414</name>
</gene>
<dbReference type="GeneID" id="19195107"/>
<accession>W9WDS7</accession>
<feature type="region of interest" description="Disordered" evidence="1">
    <location>
        <begin position="184"/>
        <end position="206"/>
    </location>
</feature>
<organism evidence="2 3">
    <name type="scientific">Cladophialophora psammophila CBS 110553</name>
    <dbReference type="NCBI Taxonomy" id="1182543"/>
    <lineage>
        <taxon>Eukaryota</taxon>
        <taxon>Fungi</taxon>
        <taxon>Dikarya</taxon>
        <taxon>Ascomycota</taxon>
        <taxon>Pezizomycotina</taxon>
        <taxon>Eurotiomycetes</taxon>
        <taxon>Chaetothyriomycetidae</taxon>
        <taxon>Chaetothyriales</taxon>
        <taxon>Herpotrichiellaceae</taxon>
        <taxon>Cladophialophora</taxon>
    </lineage>
</organism>
<evidence type="ECO:0000313" key="2">
    <source>
        <dbReference type="EMBL" id="EXJ66262.1"/>
    </source>
</evidence>
<dbReference type="RefSeq" id="XP_007749180.1">
    <property type="nucleotide sequence ID" value="XM_007750990.1"/>
</dbReference>
<name>W9WDS7_9EURO</name>
<proteinExistence type="predicted"/>
<dbReference type="OrthoDB" id="2426273at2759"/>
<evidence type="ECO:0000256" key="1">
    <source>
        <dbReference type="SAM" id="MobiDB-lite"/>
    </source>
</evidence>
<protein>
    <submittedName>
        <fullName evidence="2">Uncharacterized protein</fullName>
    </submittedName>
</protein>
<keyword evidence="3" id="KW-1185">Reference proteome</keyword>
<dbReference type="EMBL" id="AMGX01000020">
    <property type="protein sequence ID" value="EXJ66262.1"/>
    <property type="molecule type" value="Genomic_DNA"/>
</dbReference>
<sequence length="206" mass="23928">MTEDEDRETLAAKRMATLPKLIYTTEGMDIPASLIFVPGRRLNNWKITDSKAFGWAPTTWMTQQVYNYRFPSPIPQCRRSEALRKWYKVKIDAPKEDWKTFEADTIRTADEPSIIMSEHNSKGRWTIGTLAKKIGPLGDDTRWVTILGRAWIRLETNLTIIKERRDELRQQTERMAIGERLGPDQKWCIDGQSGSKKRSFDDFSNS</sequence>
<dbReference type="AlphaFoldDB" id="W9WDS7"/>
<dbReference type="HOGENOM" id="CLU_1331829_0_0_1"/>
<comment type="caution">
    <text evidence="2">The sequence shown here is derived from an EMBL/GenBank/DDBJ whole genome shotgun (WGS) entry which is preliminary data.</text>
</comment>
<evidence type="ECO:0000313" key="3">
    <source>
        <dbReference type="Proteomes" id="UP000019471"/>
    </source>
</evidence>